<evidence type="ECO:0000313" key="1">
    <source>
        <dbReference type="EMBL" id="CAB4159606.1"/>
    </source>
</evidence>
<protein>
    <submittedName>
        <fullName evidence="1">Phage protein (N4 Gp49/phage Sf6 gene 66) family</fullName>
    </submittedName>
</protein>
<organism evidence="1">
    <name type="scientific">uncultured Caudovirales phage</name>
    <dbReference type="NCBI Taxonomy" id="2100421"/>
    <lineage>
        <taxon>Viruses</taxon>
        <taxon>Duplodnaviria</taxon>
        <taxon>Heunggongvirae</taxon>
        <taxon>Uroviricota</taxon>
        <taxon>Caudoviricetes</taxon>
        <taxon>Peduoviridae</taxon>
        <taxon>Maltschvirus</taxon>
        <taxon>Maltschvirus maltsch</taxon>
    </lineage>
</organism>
<dbReference type="Pfam" id="PF13876">
    <property type="entry name" value="Phage_gp49_66"/>
    <property type="match status" value="1"/>
</dbReference>
<dbReference type="InterPro" id="IPR025915">
    <property type="entry name" value="Phage_gp49_66"/>
</dbReference>
<sequence>MNDGNQPEQLPTSVTLNSIQDKVQKTTYTLLPDGKTTICQLHMENGYTINGHSACVDPAQYNQALGEKYSYEDAINKAWPLEGYLLAERRHQSTKGK</sequence>
<proteinExistence type="predicted"/>
<dbReference type="EMBL" id="LR796687">
    <property type="protein sequence ID" value="CAB4159606.1"/>
    <property type="molecule type" value="Genomic_DNA"/>
</dbReference>
<gene>
    <name evidence="1" type="ORF">UFOVP715_35</name>
</gene>
<name>A0A6J5NPC4_9CAUD</name>
<reference evidence="1" key="1">
    <citation type="submission" date="2020-04" db="EMBL/GenBank/DDBJ databases">
        <authorList>
            <person name="Chiriac C."/>
            <person name="Salcher M."/>
            <person name="Ghai R."/>
            <person name="Kavagutti S V."/>
        </authorList>
    </citation>
    <scope>NUCLEOTIDE SEQUENCE</scope>
</reference>
<accession>A0A6J5NPC4</accession>